<accession>A0A0U5AHS5</accession>
<dbReference type="PATRIC" id="fig|1653476.3.peg.1116"/>
<evidence type="ECO:0000313" key="2">
    <source>
        <dbReference type="EMBL" id="BAU23447.1"/>
    </source>
</evidence>
<reference evidence="2 3" key="1">
    <citation type="journal article" date="2016" name="Int. J. Syst. Evol. Microbiol.">
        <title>Caldimicrobium thiodismutans sp. nov., a sulfur-disproportionating bacterium isolated from a hot spring, and emended description of the genus Caldimicrobium.</title>
        <authorList>
            <person name="Kojima H."/>
            <person name="Umezawa K."/>
            <person name="Fukui M."/>
        </authorList>
    </citation>
    <scope>NUCLEOTIDE SEQUENCE [LARGE SCALE GENOMIC DNA]</scope>
    <source>
        <strain evidence="2 3">TF1</strain>
    </source>
</reference>
<feature type="compositionally biased region" description="Pro residues" evidence="1">
    <location>
        <begin position="351"/>
        <end position="380"/>
    </location>
</feature>
<dbReference type="STRING" id="1653476.THC_1067"/>
<sequence>MDKSVKRSFLILLLFFVFTSERIFAEEPKKVLILPFEVYSQQDLSYLARAIPEMLTSRLFIPNKIQVIEAEKIEEELKNKKIDKNTAQDLAKKLSADYVIWGSVTVAGEVVSIDAQIMDLSNTKKPAQFFQEIKGLSDLIPQLTRFARKSKNYIEGKEEDFYKEDLSLAMAGAPYYAPGRAHPERGYFGYAPYPVRPIPEEPPVEKAKPRFGGIGDPAYEGGLLGNLVIELSGNKPRVGFAKSEEERAKGNQTQAPPPYLYYYPPQPYYNYSPPPYYYYQRQPQEEGLLSKMKRWLWPFGEDNTRLVYPQPLYPQPVPITPQGVTSTQQPVPSQPSITPQPSISSPQPQRASPPSPPQALTPQAPPIPSTPPQTVSPPSGPSSNPWRWE</sequence>
<dbReference type="RefSeq" id="WP_068514389.1">
    <property type="nucleotide sequence ID" value="NZ_AP014945.1"/>
</dbReference>
<evidence type="ECO:0008006" key="4">
    <source>
        <dbReference type="Google" id="ProtNLM"/>
    </source>
</evidence>
<dbReference type="AlphaFoldDB" id="A0A0U5AHS5"/>
<dbReference type="Proteomes" id="UP000068196">
    <property type="component" value="Chromosome"/>
</dbReference>
<dbReference type="Gene3D" id="3.40.50.10610">
    <property type="entry name" value="ABC-type transport auxiliary lipoprotein component"/>
    <property type="match status" value="1"/>
</dbReference>
<proteinExistence type="predicted"/>
<feature type="compositionally biased region" description="Low complexity" evidence="1">
    <location>
        <begin position="326"/>
        <end position="350"/>
    </location>
</feature>
<dbReference type="OrthoDB" id="5422153at2"/>
<name>A0A0U5AHS5_9BACT</name>
<gene>
    <name evidence="2" type="ORF">THC_1067</name>
</gene>
<protein>
    <recommendedName>
        <fullName evidence="4">TolB N-terminal domain-containing protein</fullName>
    </recommendedName>
</protein>
<reference evidence="3" key="2">
    <citation type="journal article" date="2016" name="Int. J. Syst. Evol. Microbiol.">
        <title>Caldimicrobium thiodismutans sp. nov., a sulfur-disproportionating bacterium isolated from a hot spring.</title>
        <authorList>
            <person name="Kojima H."/>
            <person name="Umezawa K."/>
            <person name="Fukui M."/>
        </authorList>
    </citation>
    <scope>NUCLEOTIDE SEQUENCE [LARGE SCALE GENOMIC DNA]</scope>
    <source>
        <strain evidence="3">TF1</strain>
    </source>
</reference>
<evidence type="ECO:0000313" key="3">
    <source>
        <dbReference type="Proteomes" id="UP000068196"/>
    </source>
</evidence>
<dbReference type="EMBL" id="AP014945">
    <property type="protein sequence ID" value="BAU23447.1"/>
    <property type="molecule type" value="Genomic_DNA"/>
</dbReference>
<keyword evidence="3" id="KW-1185">Reference proteome</keyword>
<evidence type="ECO:0000256" key="1">
    <source>
        <dbReference type="SAM" id="MobiDB-lite"/>
    </source>
</evidence>
<organism evidence="2 3">
    <name type="scientific">Caldimicrobium thiodismutans</name>
    <dbReference type="NCBI Taxonomy" id="1653476"/>
    <lineage>
        <taxon>Bacteria</taxon>
        <taxon>Pseudomonadati</taxon>
        <taxon>Thermodesulfobacteriota</taxon>
        <taxon>Thermodesulfobacteria</taxon>
        <taxon>Thermodesulfobacteriales</taxon>
        <taxon>Thermodesulfobacteriaceae</taxon>
        <taxon>Caldimicrobium</taxon>
    </lineage>
</organism>
<feature type="region of interest" description="Disordered" evidence="1">
    <location>
        <begin position="318"/>
        <end position="389"/>
    </location>
</feature>
<dbReference type="KEGG" id="cthi:THC_1067"/>